<dbReference type="GO" id="GO:0003677">
    <property type="term" value="F:DNA binding"/>
    <property type="evidence" value="ECO:0007669"/>
    <property type="project" value="UniProtKB-KW"/>
</dbReference>
<dbReference type="Pfam" id="PF01420">
    <property type="entry name" value="Methylase_S"/>
    <property type="match status" value="2"/>
</dbReference>
<gene>
    <name evidence="6" type="ORF">HYQ43_01285</name>
</gene>
<dbReference type="InterPro" id="IPR052021">
    <property type="entry name" value="Type-I_RS_S_subunit"/>
</dbReference>
<accession>A0A7H9BP39</accession>
<dbReference type="GO" id="GO:0009307">
    <property type="term" value="P:DNA restriction-modification system"/>
    <property type="evidence" value="ECO:0007669"/>
    <property type="project" value="UniProtKB-KW"/>
</dbReference>
<sequence>MQYWPSICKPSLKPLKRLCRMNPEVLPEHTLPDFEFDYIDIGSVFLSEGVVARERMTFADAPSRARKPVRKGDIIISTVRTYLRAIARIGDEDDGAIVSTGFAVCRAHRGVDPSFLFRVMQSEPFIEQVVASSTGVSYPAINPSTLGNITLPCPDLPTQKAIADFLDRETARIDQLIEKKQRLLELLQQKNEVESLALVVGQEHDERRLGKLDWASSLPLHWEERAVWMIFALGRGRVISHEDIAQSPGPYPIYSSQTANDGVLGHIDTFDFEGDYLTWTTDGAKAGTVFRRSGRFNCTNVCGTLRPLDSRLDLAYFRFALDRASGFFVRHDINPKLMNGVMAKIRVPFPPYEEQKAIGGRLTAQQERLTPVREKVAASIGRLREFRAALITAAVTGQIDPETWSRRGTTDRRLDQIEAEMGA</sequence>
<evidence type="ECO:0000256" key="1">
    <source>
        <dbReference type="ARBA" id="ARBA00010923"/>
    </source>
</evidence>
<proteinExistence type="inferred from homology"/>
<feature type="domain" description="Type I restriction modification DNA specificity" evidence="5">
    <location>
        <begin position="69"/>
        <end position="184"/>
    </location>
</feature>
<dbReference type="EMBL" id="CP058689">
    <property type="protein sequence ID" value="QLH12972.1"/>
    <property type="molecule type" value="Genomic_DNA"/>
</dbReference>
<keyword evidence="6" id="KW-0255">Endonuclease</keyword>
<organism evidence="6 7">
    <name type="scientific">Paracoccus pantotrophus</name>
    <name type="common">Thiosphaera pantotropha</name>
    <dbReference type="NCBI Taxonomy" id="82367"/>
    <lineage>
        <taxon>Bacteria</taxon>
        <taxon>Pseudomonadati</taxon>
        <taxon>Pseudomonadota</taxon>
        <taxon>Alphaproteobacteria</taxon>
        <taxon>Rhodobacterales</taxon>
        <taxon>Paracoccaceae</taxon>
        <taxon>Paracoccus</taxon>
    </lineage>
</organism>
<evidence type="ECO:0000256" key="4">
    <source>
        <dbReference type="SAM" id="Coils"/>
    </source>
</evidence>
<dbReference type="AlphaFoldDB" id="A0A7H9BP39"/>
<dbReference type="Gene3D" id="3.90.220.20">
    <property type="entry name" value="DNA methylase specificity domains"/>
    <property type="match status" value="2"/>
</dbReference>
<dbReference type="InterPro" id="IPR000055">
    <property type="entry name" value="Restrct_endonuc_typeI_TRD"/>
</dbReference>
<reference evidence="6 7" key="1">
    <citation type="submission" date="2020-07" db="EMBL/GenBank/DDBJ databases">
        <title>The complete genome of Paracoccus pantotrophus ACCC 10489.</title>
        <authorList>
            <person name="Si Y."/>
        </authorList>
    </citation>
    <scope>NUCLEOTIDE SEQUENCE [LARGE SCALE GENOMIC DNA]</scope>
    <source>
        <strain evidence="7">ACCC 10489</strain>
    </source>
</reference>
<keyword evidence="2" id="KW-0680">Restriction system</keyword>
<dbReference type="REBASE" id="408809">
    <property type="entry name" value="S.Ppa10489ORF1295P"/>
</dbReference>
<feature type="coiled-coil region" evidence="4">
    <location>
        <begin position="166"/>
        <end position="196"/>
    </location>
</feature>
<keyword evidence="6" id="KW-0378">Hydrolase</keyword>
<dbReference type="CDD" id="cd16961">
    <property type="entry name" value="RMtype1_S_TRD-CR_like"/>
    <property type="match status" value="1"/>
</dbReference>
<dbReference type="RefSeq" id="WP_179921269.1">
    <property type="nucleotide sequence ID" value="NZ_CP058689.1"/>
</dbReference>
<keyword evidence="6" id="KW-0540">Nuclease</keyword>
<comment type="similarity">
    <text evidence="1">Belongs to the type-I restriction system S methylase family.</text>
</comment>
<feature type="domain" description="Type I restriction modification DNA specificity" evidence="5">
    <location>
        <begin position="221"/>
        <end position="364"/>
    </location>
</feature>
<dbReference type="Proteomes" id="UP000509322">
    <property type="component" value="Chromosome 1"/>
</dbReference>
<dbReference type="CDD" id="cd17255">
    <property type="entry name" value="RMtype1_S_Fco49512ORF2615P-TRD2-CR2_like"/>
    <property type="match status" value="1"/>
</dbReference>
<protein>
    <submittedName>
        <fullName evidence="6">Restriction endonuclease subunit S</fullName>
    </submittedName>
</protein>
<dbReference type="GO" id="GO:0004519">
    <property type="term" value="F:endonuclease activity"/>
    <property type="evidence" value="ECO:0007669"/>
    <property type="project" value="UniProtKB-KW"/>
</dbReference>
<evidence type="ECO:0000313" key="6">
    <source>
        <dbReference type="EMBL" id="QLH12972.1"/>
    </source>
</evidence>
<evidence type="ECO:0000256" key="2">
    <source>
        <dbReference type="ARBA" id="ARBA00022747"/>
    </source>
</evidence>
<keyword evidence="3" id="KW-0238">DNA-binding</keyword>
<evidence type="ECO:0000313" key="7">
    <source>
        <dbReference type="Proteomes" id="UP000509322"/>
    </source>
</evidence>
<evidence type="ECO:0000259" key="5">
    <source>
        <dbReference type="Pfam" id="PF01420"/>
    </source>
</evidence>
<dbReference type="InterPro" id="IPR044946">
    <property type="entry name" value="Restrct_endonuc_typeI_TRD_sf"/>
</dbReference>
<name>A0A7H9BP39_PARPN</name>
<evidence type="ECO:0000256" key="3">
    <source>
        <dbReference type="ARBA" id="ARBA00023125"/>
    </source>
</evidence>
<keyword evidence="4" id="KW-0175">Coiled coil</keyword>
<dbReference type="PANTHER" id="PTHR30408">
    <property type="entry name" value="TYPE-1 RESTRICTION ENZYME ECOKI SPECIFICITY PROTEIN"/>
    <property type="match status" value="1"/>
</dbReference>
<dbReference type="SUPFAM" id="SSF116734">
    <property type="entry name" value="DNA methylase specificity domain"/>
    <property type="match status" value="2"/>
</dbReference>
<dbReference type="PANTHER" id="PTHR30408:SF13">
    <property type="entry name" value="TYPE I RESTRICTION ENZYME HINDI SPECIFICITY SUBUNIT"/>
    <property type="match status" value="1"/>
</dbReference>